<keyword evidence="4" id="KW-0560">Oxidoreductase</keyword>
<dbReference type="Gene3D" id="3.40.50.720">
    <property type="entry name" value="NAD(P)-binding Rossmann-like Domain"/>
    <property type="match status" value="1"/>
</dbReference>
<dbReference type="GO" id="GO:0008106">
    <property type="term" value="F:alcohol dehydrogenase (NADP+) activity"/>
    <property type="evidence" value="ECO:0007669"/>
    <property type="project" value="UniProtKB-EC"/>
</dbReference>
<dbReference type="GO" id="GO:0008270">
    <property type="term" value="F:zinc ion binding"/>
    <property type="evidence" value="ECO:0007669"/>
    <property type="project" value="InterPro"/>
</dbReference>
<dbReference type="STRING" id="370764.SAMN04489810_1065"/>
<evidence type="ECO:0000259" key="8">
    <source>
        <dbReference type="SMART" id="SM00829"/>
    </source>
</evidence>
<sequence length="350" mass="37551">MPTLTPALVTRSSGEAFERDTIERRDLGAHDVLIDIAYAGICHSDIHQAREEWGGAIFPMVPGHEIAGIVREVGAEVTKHAVGDRVGIGCFVDSCRECENCLAGEEQFCLKGNVATYNGRQYDGTPTYGGYSTQIVADENYVLRIPESIPLDVAAPLLCAGITTYSPLRHWGAGPGKRVAVIGMGGLGHMAVQIAHAMGAHITVLSRTLAKEAEGRELGADDYHATADPAVLRSLRGTFDLIINTVGADIDVDRYLSTLRLDGALVFVGLPENRQTFRVFSLTGARRSLAGSNIGGIRETQEMLDFCAEQGIASIIETISADEVTAAYDRVVAGDVRYRFVIDTATIPTS</sequence>
<dbReference type="InterPro" id="IPR011032">
    <property type="entry name" value="GroES-like_sf"/>
</dbReference>
<keyword evidence="2 7" id="KW-0479">Metal-binding</keyword>
<keyword evidence="10" id="KW-1185">Reference proteome</keyword>
<dbReference type="InterPro" id="IPR047109">
    <property type="entry name" value="CAD-like"/>
</dbReference>
<dbReference type="AlphaFoldDB" id="A0A1G7WGX8"/>
<dbReference type="Gene3D" id="3.90.180.10">
    <property type="entry name" value="Medium-chain alcohol dehydrogenases, catalytic domain"/>
    <property type="match status" value="1"/>
</dbReference>
<dbReference type="PANTHER" id="PTHR42683">
    <property type="entry name" value="ALDEHYDE REDUCTASE"/>
    <property type="match status" value="1"/>
</dbReference>
<dbReference type="InterPro" id="IPR002328">
    <property type="entry name" value="ADH_Zn_CS"/>
</dbReference>
<dbReference type="RefSeq" id="WP_091487333.1">
    <property type="nucleotide sequence ID" value="NZ_LT629692.1"/>
</dbReference>
<evidence type="ECO:0000256" key="3">
    <source>
        <dbReference type="ARBA" id="ARBA00022833"/>
    </source>
</evidence>
<dbReference type="CDD" id="cd05283">
    <property type="entry name" value="CAD1"/>
    <property type="match status" value="1"/>
</dbReference>
<dbReference type="InterPro" id="IPR013149">
    <property type="entry name" value="ADH-like_C"/>
</dbReference>
<dbReference type="EMBL" id="LT629692">
    <property type="protein sequence ID" value="SDG70989.1"/>
    <property type="molecule type" value="Genomic_DNA"/>
</dbReference>
<evidence type="ECO:0000256" key="5">
    <source>
        <dbReference type="ARBA" id="ARBA00024074"/>
    </source>
</evidence>
<name>A0A1G7WGX8_9MICO</name>
<evidence type="ECO:0000256" key="6">
    <source>
        <dbReference type="ARBA" id="ARBA00048262"/>
    </source>
</evidence>
<organism evidence="9 10">
    <name type="scientific">Microbacterium pygmaeum</name>
    <dbReference type="NCBI Taxonomy" id="370764"/>
    <lineage>
        <taxon>Bacteria</taxon>
        <taxon>Bacillati</taxon>
        <taxon>Actinomycetota</taxon>
        <taxon>Actinomycetes</taxon>
        <taxon>Micrococcales</taxon>
        <taxon>Microbacteriaceae</taxon>
        <taxon>Microbacterium</taxon>
    </lineage>
</organism>
<evidence type="ECO:0000256" key="4">
    <source>
        <dbReference type="ARBA" id="ARBA00023002"/>
    </source>
</evidence>
<dbReference type="InterPro" id="IPR020843">
    <property type="entry name" value="ER"/>
</dbReference>
<dbReference type="PROSITE" id="PS00059">
    <property type="entry name" value="ADH_ZINC"/>
    <property type="match status" value="1"/>
</dbReference>
<dbReference type="SUPFAM" id="SSF51735">
    <property type="entry name" value="NAD(P)-binding Rossmann-fold domains"/>
    <property type="match status" value="1"/>
</dbReference>
<comment type="cofactor">
    <cofactor evidence="1 7">
        <name>Zn(2+)</name>
        <dbReference type="ChEBI" id="CHEBI:29105"/>
    </cofactor>
</comment>
<dbReference type="OrthoDB" id="3567264at2"/>
<dbReference type="Pfam" id="PF00107">
    <property type="entry name" value="ADH_zinc_N"/>
    <property type="match status" value="1"/>
</dbReference>
<protein>
    <recommendedName>
        <fullName evidence="5">alcohol dehydrogenase (NADP(+))</fullName>
        <ecNumber evidence="5">1.1.1.2</ecNumber>
    </recommendedName>
</protein>
<gene>
    <name evidence="9" type="ORF">SAMN04489810_1065</name>
</gene>
<dbReference type="InterPro" id="IPR013154">
    <property type="entry name" value="ADH-like_N"/>
</dbReference>
<evidence type="ECO:0000313" key="9">
    <source>
        <dbReference type="EMBL" id="SDG70989.1"/>
    </source>
</evidence>
<dbReference type="Pfam" id="PF08240">
    <property type="entry name" value="ADH_N"/>
    <property type="match status" value="1"/>
</dbReference>
<dbReference type="Proteomes" id="UP000199009">
    <property type="component" value="Chromosome I"/>
</dbReference>
<dbReference type="FunFam" id="3.40.50.720:FF:000022">
    <property type="entry name" value="Cinnamyl alcohol dehydrogenase"/>
    <property type="match status" value="1"/>
</dbReference>
<proteinExistence type="inferred from homology"/>
<comment type="similarity">
    <text evidence="7">Belongs to the zinc-containing alcohol dehydrogenase family.</text>
</comment>
<evidence type="ECO:0000256" key="7">
    <source>
        <dbReference type="RuleBase" id="RU361277"/>
    </source>
</evidence>
<keyword evidence="3 7" id="KW-0862">Zinc</keyword>
<reference evidence="9 10" key="1">
    <citation type="submission" date="2016-10" db="EMBL/GenBank/DDBJ databases">
        <authorList>
            <person name="de Groot N.N."/>
        </authorList>
    </citation>
    <scope>NUCLEOTIDE SEQUENCE [LARGE SCALE GENOMIC DNA]</scope>
    <source>
        <strain evidence="9 10">DSM 23142</strain>
    </source>
</reference>
<dbReference type="SUPFAM" id="SSF50129">
    <property type="entry name" value="GroES-like"/>
    <property type="match status" value="1"/>
</dbReference>
<dbReference type="EC" id="1.1.1.2" evidence="5"/>
<evidence type="ECO:0000313" key="10">
    <source>
        <dbReference type="Proteomes" id="UP000199009"/>
    </source>
</evidence>
<dbReference type="InterPro" id="IPR036291">
    <property type="entry name" value="NAD(P)-bd_dom_sf"/>
</dbReference>
<comment type="catalytic activity">
    <reaction evidence="6">
        <text>a primary alcohol + NADP(+) = an aldehyde + NADPH + H(+)</text>
        <dbReference type="Rhea" id="RHEA:15937"/>
        <dbReference type="ChEBI" id="CHEBI:15378"/>
        <dbReference type="ChEBI" id="CHEBI:15734"/>
        <dbReference type="ChEBI" id="CHEBI:17478"/>
        <dbReference type="ChEBI" id="CHEBI:57783"/>
        <dbReference type="ChEBI" id="CHEBI:58349"/>
        <dbReference type="EC" id="1.1.1.2"/>
    </reaction>
</comment>
<feature type="domain" description="Enoyl reductase (ER)" evidence="8">
    <location>
        <begin position="10"/>
        <end position="342"/>
    </location>
</feature>
<evidence type="ECO:0000256" key="2">
    <source>
        <dbReference type="ARBA" id="ARBA00022723"/>
    </source>
</evidence>
<evidence type="ECO:0000256" key="1">
    <source>
        <dbReference type="ARBA" id="ARBA00001947"/>
    </source>
</evidence>
<accession>A0A1G7WGX8</accession>
<dbReference type="SMART" id="SM00829">
    <property type="entry name" value="PKS_ER"/>
    <property type="match status" value="1"/>
</dbReference>